<keyword evidence="7 12" id="KW-0067">ATP-binding</keyword>
<dbReference type="PANTHER" id="PTHR30153">
    <property type="entry name" value="REPLICATIVE DNA HELICASE DNAB"/>
    <property type="match status" value="1"/>
</dbReference>
<dbReference type="NCBIfam" id="TIGR00665">
    <property type="entry name" value="DnaB"/>
    <property type="match status" value="1"/>
</dbReference>
<dbReference type="GO" id="GO:0003677">
    <property type="term" value="F:DNA binding"/>
    <property type="evidence" value="ECO:0007669"/>
    <property type="project" value="UniProtKB-UniRule"/>
</dbReference>
<keyword evidence="5 12" id="KW-0378">Hydrolase</keyword>
<feature type="domain" description="SF4 helicase" evidence="13">
    <location>
        <begin position="171"/>
        <end position="437"/>
    </location>
</feature>
<dbReference type="InterPro" id="IPR027417">
    <property type="entry name" value="P-loop_NTPase"/>
</dbReference>
<evidence type="ECO:0000256" key="5">
    <source>
        <dbReference type="ARBA" id="ARBA00022801"/>
    </source>
</evidence>
<dbReference type="InterPro" id="IPR007692">
    <property type="entry name" value="DNA_helicase_DnaB"/>
</dbReference>
<dbReference type="InterPro" id="IPR016136">
    <property type="entry name" value="DNA_helicase_N/primase_C"/>
</dbReference>
<evidence type="ECO:0000256" key="10">
    <source>
        <dbReference type="ARBA" id="ARBA00048954"/>
    </source>
</evidence>
<gene>
    <name evidence="14" type="primary">dnaB</name>
    <name evidence="14" type="ORF">C7B77_19405</name>
</gene>
<dbReference type="SUPFAM" id="SSF52540">
    <property type="entry name" value="P-loop containing nucleoside triphosphate hydrolases"/>
    <property type="match status" value="1"/>
</dbReference>
<dbReference type="GO" id="GO:0016887">
    <property type="term" value="F:ATP hydrolysis activity"/>
    <property type="evidence" value="ECO:0007669"/>
    <property type="project" value="RHEA"/>
</dbReference>
<keyword evidence="2 12" id="KW-0639">Primosome</keyword>
<dbReference type="GO" id="GO:0043139">
    <property type="term" value="F:5'-3' DNA helicase activity"/>
    <property type="evidence" value="ECO:0007669"/>
    <property type="project" value="UniProtKB-EC"/>
</dbReference>
<dbReference type="PROSITE" id="PS51199">
    <property type="entry name" value="SF4_HELICASE"/>
    <property type="match status" value="1"/>
</dbReference>
<dbReference type="InterPro" id="IPR007694">
    <property type="entry name" value="DNA_helicase_DnaB-like_C"/>
</dbReference>
<dbReference type="OrthoDB" id="9773982at2"/>
<dbReference type="RefSeq" id="WP_106308565.1">
    <property type="nucleotide sequence ID" value="NZ_PVWO01000296.1"/>
</dbReference>
<evidence type="ECO:0000256" key="1">
    <source>
        <dbReference type="ARBA" id="ARBA00008428"/>
    </source>
</evidence>
<comment type="similarity">
    <text evidence="1 12">Belongs to the helicase family. DnaB subfamily.</text>
</comment>
<name>A0A2T1G8K3_9CYAN</name>
<organism evidence="14 15">
    <name type="scientific">Chamaesiphon polymorphus CCALA 037</name>
    <dbReference type="NCBI Taxonomy" id="2107692"/>
    <lineage>
        <taxon>Bacteria</taxon>
        <taxon>Bacillati</taxon>
        <taxon>Cyanobacteriota</taxon>
        <taxon>Cyanophyceae</taxon>
        <taxon>Gomontiellales</taxon>
        <taxon>Chamaesiphonaceae</taxon>
        <taxon>Chamaesiphon</taxon>
    </lineage>
</organism>
<evidence type="ECO:0000256" key="6">
    <source>
        <dbReference type="ARBA" id="ARBA00022806"/>
    </source>
</evidence>
<dbReference type="InterPro" id="IPR007693">
    <property type="entry name" value="DNA_helicase_DnaB-like_N"/>
</dbReference>
<dbReference type="GO" id="GO:1990077">
    <property type="term" value="C:primosome complex"/>
    <property type="evidence" value="ECO:0007669"/>
    <property type="project" value="UniProtKB-UniRule"/>
</dbReference>
<dbReference type="SUPFAM" id="SSF48024">
    <property type="entry name" value="N-terminal domain of DnaB helicase"/>
    <property type="match status" value="1"/>
</dbReference>
<proteinExistence type="inferred from homology"/>
<keyword evidence="4 12" id="KW-0547">Nucleotide-binding</keyword>
<dbReference type="Pfam" id="PF00772">
    <property type="entry name" value="DnaB"/>
    <property type="match status" value="1"/>
</dbReference>
<evidence type="ECO:0000256" key="9">
    <source>
        <dbReference type="ARBA" id="ARBA00023235"/>
    </source>
</evidence>
<dbReference type="Proteomes" id="UP000238937">
    <property type="component" value="Unassembled WGS sequence"/>
</dbReference>
<evidence type="ECO:0000256" key="8">
    <source>
        <dbReference type="ARBA" id="ARBA00023125"/>
    </source>
</evidence>
<keyword evidence="8 12" id="KW-0238">DNA-binding</keyword>
<keyword evidence="9" id="KW-0413">Isomerase</keyword>
<comment type="catalytic activity">
    <reaction evidence="10 12">
        <text>ATP + H2O = ADP + phosphate + H(+)</text>
        <dbReference type="Rhea" id="RHEA:13065"/>
        <dbReference type="ChEBI" id="CHEBI:15377"/>
        <dbReference type="ChEBI" id="CHEBI:15378"/>
        <dbReference type="ChEBI" id="CHEBI:30616"/>
        <dbReference type="ChEBI" id="CHEBI:43474"/>
        <dbReference type="ChEBI" id="CHEBI:456216"/>
        <dbReference type="EC" id="5.6.2.3"/>
    </reaction>
</comment>
<evidence type="ECO:0000256" key="3">
    <source>
        <dbReference type="ARBA" id="ARBA00022705"/>
    </source>
</evidence>
<dbReference type="PANTHER" id="PTHR30153:SF2">
    <property type="entry name" value="REPLICATIVE DNA HELICASE"/>
    <property type="match status" value="1"/>
</dbReference>
<keyword evidence="3 12" id="KW-0235">DNA replication</keyword>
<sequence>MNNPVPPTNIEAEESILGGILLDPFAIGRVIDLLTPEAFYITAHATIYRAALDLYRQDKPTELFSVKAWLSDQKLLKQVGGEAKLIQLLERTVSAVNIDHLASLVVDKYKRRELIAAGHDLVKLGHDTTTELESVFDQSEQKIFNLTTNKQDQFKPKVIGDCLAAVFAKISQGSEPAYPTGLGDLDTLIGGLIKQDLIIVAARASMGKTWLACHLTNHIATTQNKPVVFFSAEMSSEQLTKRLLSMHSGIDSHRLIHNTIYADEYETLKQALGTLGELLIIIDDTPAYALTPAKICSVLRKIRHERGELGLVVLDYIQKLGDRAAGNRAQAVGKFSGAFKDIAKEFDVPFVALAQINRGVESQGNKRPGMADIKDSGDIEQDMDLGLLLYRDEYYNSDSSEPGVMEIIVSKNRNGSVGTCKVGFDPSVGRFSSLNQK</sequence>
<dbReference type="EMBL" id="PVWO01000296">
    <property type="protein sequence ID" value="PSB53597.1"/>
    <property type="molecule type" value="Genomic_DNA"/>
</dbReference>
<evidence type="ECO:0000313" key="14">
    <source>
        <dbReference type="EMBL" id="PSB53597.1"/>
    </source>
</evidence>
<dbReference type="GO" id="GO:0005524">
    <property type="term" value="F:ATP binding"/>
    <property type="evidence" value="ECO:0007669"/>
    <property type="project" value="UniProtKB-UniRule"/>
</dbReference>
<evidence type="ECO:0000259" key="13">
    <source>
        <dbReference type="PROSITE" id="PS51199"/>
    </source>
</evidence>
<keyword evidence="15" id="KW-1185">Reference proteome</keyword>
<dbReference type="Pfam" id="PF03796">
    <property type="entry name" value="DnaB_C"/>
    <property type="match status" value="1"/>
</dbReference>
<dbReference type="CDD" id="cd00984">
    <property type="entry name" value="DnaB_C"/>
    <property type="match status" value="1"/>
</dbReference>
<evidence type="ECO:0000256" key="7">
    <source>
        <dbReference type="ARBA" id="ARBA00022840"/>
    </source>
</evidence>
<dbReference type="Gene3D" id="1.10.860.10">
    <property type="entry name" value="DNAb Helicase, Chain A"/>
    <property type="match status" value="1"/>
</dbReference>
<dbReference type="Gene3D" id="3.40.50.300">
    <property type="entry name" value="P-loop containing nucleotide triphosphate hydrolases"/>
    <property type="match status" value="1"/>
</dbReference>
<reference evidence="14 15" key="1">
    <citation type="submission" date="2018-03" db="EMBL/GenBank/DDBJ databases">
        <title>The ancient ancestry and fast evolution of plastids.</title>
        <authorList>
            <person name="Moore K.R."/>
            <person name="Magnabosco C."/>
            <person name="Momper L."/>
            <person name="Gold D.A."/>
            <person name="Bosak T."/>
            <person name="Fournier G.P."/>
        </authorList>
    </citation>
    <scope>NUCLEOTIDE SEQUENCE [LARGE SCALE GENOMIC DNA]</scope>
    <source>
        <strain evidence="14 15">CCALA 037</strain>
    </source>
</reference>
<accession>A0A2T1G8K3</accession>
<dbReference type="EC" id="5.6.2.3" evidence="11 12"/>
<protein>
    <recommendedName>
        <fullName evidence="11 12">Replicative DNA helicase</fullName>
        <ecNumber evidence="11 12">5.6.2.3</ecNumber>
    </recommendedName>
</protein>
<evidence type="ECO:0000256" key="2">
    <source>
        <dbReference type="ARBA" id="ARBA00022515"/>
    </source>
</evidence>
<evidence type="ECO:0000256" key="11">
    <source>
        <dbReference type="NCBIfam" id="TIGR00665"/>
    </source>
</evidence>
<evidence type="ECO:0000313" key="15">
    <source>
        <dbReference type="Proteomes" id="UP000238937"/>
    </source>
</evidence>
<evidence type="ECO:0000256" key="4">
    <source>
        <dbReference type="ARBA" id="ARBA00022741"/>
    </source>
</evidence>
<comment type="function">
    <text evidence="12">The main replicative DNA helicase, it participates in initiation and elongation during chromosome replication. Travels ahead of the DNA replisome, separating dsDNA into templates for DNA synthesis. A processive ATP-dependent 5'-3' DNA helicase it has DNA-dependent ATPase activity.</text>
</comment>
<dbReference type="GO" id="GO:0006269">
    <property type="term" value="P:DNA replication, synthesis of primer"/>
    <property type="evidence" value="ECO:0007669"/>
    <property type="project" value="UniProtKB-UniRule"/>
</dbReference>
<dbReference type="InterPro" id="IPR036185">
    <property type="entry name" value="DNA_heli_DnaB-like_N_sf"/>
</dbReference>
<dbReference type="GO" id="GO:0005829">
    <property type="term" value="C:cytosol"/>
    <property type="evidence" value="ECO:0007669"/>
    <property type="project" value="TreeGrafter"/>
</dbReference>
<comment type="caution">
    <text evidence="14">The sequence shown here is derived from an EMBL/GenBank/DDBJ whole genome shotgun (WGS) entry which is preliminary data.</text>
</comment>
<evidence type="ECO:0000256" key="12">
    <source>
        <dbReference type="RuleBase" id="RU362085"/>
    </source>
</evidence>
<dbReference type="AlphaFoldDB" id="A0A2T1G8K3"/>
<keyword evidence="6 12" id="KW-0347">Helicase</keyword>